<proteinExistence type="predicted"/>
<protein>
    <submittedName>
        <fullName evidence="1">Uncharacterized protein</fullName>
    </submittedName>
</protein>
<evidence type="ECO:0000313" key="2">
    <source>
        <dbReference type="Proteomes" id="UP000034410"/>
    </source>
</evidence>
<dbReference type="EMBL" id="CP011412">
    <property type="protein sequence ID" value="AKH20996.1"/>
    <property type="molecule type" value="Genomic_DNA"/>
</dbReference>
<accession>A0A0F7JWT4</accession>
<dbReference type="KEGG" id="seds:AAY24_12265"/>
<dbReference type="AlphaFoldDB" id="A0A0F7JWT4"/>
<sequence>MKNLPPKHQQIITLHAPFICQVVQLSQQPDNGAALEPILKQAEASGWHALVRAIRQITGGQRNPSALGNLDEEDRVIAEAIMRGLQDPTTLPDPDARPEPTLAAPGLAGMIQAAANGNVEALTLISNMAEQMSRAGGPMARLAGIIRPLINGERDADKLCRGMNEQTRQLTLDILSELGRNQPH</sequence>
<organism evidence="1 2">
    <name type="scientific">Sedimenticola thiotaurini</name>
    <dbReference type="NCBI Taxonomy" id="1543721"/>
    <lineage>
        <taxon>Bacteria</taxon>
        <taxon>Pseudomonadati</taxon>
        <taxon>Pseudomonadota</taxon>
        <taxon>Gammaproteobacteria</taxon>
        <taxon>Chromatiales</taxon>
        <taxon>Sedimenticolaceae</taxon>
        <taxon>Sedimenticola</taxon>
    </lineage>
</organism>
<dbReference type="RefSeq" id="WP_046859925.1">
    <property type="nucleotide sequence ID" value="NZ_CP011412.1"/>
</dbReference>
<evidence type="ECO:0000313" key="1">
    <source>
        <dbReference type="EMBL" id="AKH20996.1"/>
    </source>
</evidence>
<gene>
    <name evidence="1" type="ORF">AAY24_12265</name>
</gene>
<keyword evidence="2" id="KW-1185">Reference proteome</keyword>
<reference evidence="1 2" key="1">
    <citation type="journal article" date="2015" name="Genome Announc.">
        <title>Complete Genome Sequence of Sedimenticola thiotaurini Strain SIP-G1, a Polyphosphate- and Polyhydroxyalkanoate-Accumulating Sulfur-Oxidizing Gammaproteobacterium Isolated from Salt Marsh Sediments.</title>
        <authorList>
            <person name="Flood B.E."/>
            <person name="Jones D.S."/>
            <person name="Bailey J.V."/>
        </authorList>
    </citation>
    <scope>NUCLEOTIDE SEQUENCE [LARGE SCALE GENOMIC DNA]</scope>
    <source>
        <strain evidence="1 2">SIP-G1</strain>
    </source>
</reference>
<dbReference type="OrthoDB" id="5295432at2"/>
<name>A0A0F7JWT4_9GAMM</name>
<dbReference type="Proteomes" id="UP000034410">
    <property type="component" value="Chromosome"/>
</dbReference>